<sequence>MSARGIQQQGPLSGALTPASSIQALERRPQPSPGVPRAADPLSLSLLCTPGRRSVLGGCPSAPCGPAPALVPVPTWVGHHPALGRGLCLCFLALYSAPSAYWTLNKWLSLLWLLSASPLTSLGSVIRPVCFKEYTQSTPAHSLCLKSRLEGERCPLSAHVEIAWEASKLLALKAVGCPEFSSPLEGFWGVGRLAADPSSSDDVNSLLRPAGM</sequence>
<proteinExistence type="predicted"/>
<dbReference type="AlphaFoldDB" id="A0A6J0A4N6"/>
<organism evidence="1 2">
    <name type="scientific">Acinonyx jubatus</name>
    <name type="common">Cheetah</name>
    <dbReference type="NCBI Taxonomy" id="32536"/>
    <lineage>
        <taxon>Eukaryota</taxon>
        <taxon>Metazoa</taxon>
        <taxon>Chordata</taxon>
        <taxon>Craniata</taxon>
        <taxon>Vertebrata</taxon>
        <taxon>Euteleostomi</taxon>
        <taxon>Mammalia</taxon>
        <taxon>Eutheria</taxon>
        <taxon>Laurasiatheria</taxon>
        <taxon>Carnivora</taxon>
        <taxon>Feliformia</taxon>
        <taxon>Felidae</taxon>
        <taxon>Felinae</taxon>
        <taxon>Acinonyx</taxon>
    </lineage>
</organism>
<protein>
    <submittedName>
        <fullName evidence="2">Uncharacterized protein LOC106982964</fullName>
    </submittedName>
</protein>
<evidence type="ECO:0000313" key="2">
    <source>
        <dbReference type="RefSeq" id="XP_014936608.1"/>
    </source>
</evidence>
<dbReference type="KEGG" id="aju:106982964"/>
<evidence type="ECO:0000313" key="1">
    <source>
        <dbReference type="Proteomes" id="UP001652583"/>
    </source>
</evidence>
<dbReference type="RefSeq" id="XP_014936608.1">
    <property type="nucleotide sequence ID" value="XM_015081122.3"/>
</dbReference>
<reference evidence="2" key="1">
    <citation type="submission" date="2025-08" db="UniProtKB">
        <authorList>
            <consortium name="RefSeq"/>
        </authorList>
    </citation>
    <scope>IDENTIFICATION</scope>
    <source>
        <tissue evidence="2">Blood</tissue>
    </source>
</reference>
<gene>
    <name evidence="2" type="primary">LOC106982964</name>
</gene>
<accession>A0A6J0A4N6</accession>
<dbReference type="GeneID" id="106982964"/>
<name>A0A6J0A4N6_ACIJB</name>
<keyword evidence="1" id="KW-1185">Reference proteome</keyword>
<dbReference type="Proteomes" id="UP001652583">
    <property type="component" value="Chromosome A3"/>
</dbReference>